<comment type="caution">
    <text evidence="2">The sequence shown here is derived from an EMBL/GenBank/DDBJ whole genome shotgun (WGS) entry which is preliminary data.</text>
</comment>
<feature type="compositionally biased region" description="Basic residues" evidence="1">
    <location>
        <begin position="118"/>
        <end position="135"/>
    </location>
</feature>
<dbReference type="InterPro" id="IPR040155">
    <property type="entry name" value="CEBPZ/Mak21-like"/>
</dbReference>
<dbReference type="OrthoDB" id="28947at2759"/>
<protein>
    <submittedName>
        <fullName evidence="2">Uncharacterized protein</fullName>
    </submittedName>
</protein>
<dbReference type="EMBL" id="BDIP01003193">
    <property type="protein sequence ID" value="GIQ87382.1"/>
    <property type="molecule type" value="Genomic_DNA"/>
</dbReference>
<gene>
    <name evidence="2" type="ORF">KIPB_009412</name>
</gene>
<accession>A0A9K3D3K5</accession>
<dbReference type="GO" id="GO:0005634">
    <property type="term" value="C:nucleus"/>
    <property type="evidence" value="ECO:0007669"/>
    <property type="project" value="TreeGrafter"/>
</dbReference>
<feature type="non-terminal residue" evidence="2">
    <location>
        <position position="1"/>
    </location>
</feature>
<sequence>LAALPSLLKSDSASLGVAIVGLTRSLPYLPANRDHSGITNHLSPLLQTVRVAPMSVAGPASQLLSTLARGNVDMQTRVCSAVMGALIRSDIGRGHSRPLITAVSEVLQVTGAGDDKKGKKNKKSKNKAKKGKWAKGKGQAENLLEEPVNPAQAMHVDMVEKAIEASTLCDGAHACALLKAIGKTRIRPRDAAVSTGPDAEDAEADADKPTPGGECGFGLSLLKRSYHPSVRAFAGDVTSSKGISYGGDPLEDFSPSQFLARLAKKKPKAAKVVDTSRANTRSLTKNMDLALGVSDAVFEKLVENDPIVGHLFGSSASAADDTIGTYIHVYSLI</sequence>
<dbReference type="PANTHER" id="PTHR12048:SF0">
    <property type="entry name" value="CCAAT_ENHANCER-BINDING PROTEIN ZETA"/>
    <property type="match status" value="1"/>
</dbReference>
<evidence type="ECO:0000313" key="2">
    <source>
        <dbReference type="EMBL" id="GIQ87382.1"/>
    </source>
</evidence>
<evidence type="ECO:0000313" key="3">
    <source>
        <dbReference type="Proteomes" id="UP000265618"/>
    </source>
</evidence>
<feature type="region of interest" description="Disordered" evidence="1">
    <location>
        <begin position="112"/>
        <end position="138"/>
    </location>
</feature>
<feature type="region of interest" description="Disordered" evidence="1">
    <location>
        <begin position="189"/>
        <end position="212"/>
    </location>
</feature>
<reference evidence="2 3" key="1">
    <citation type="journal article" date="2018" name="PLoS ONE">
        <title>The draft genome of Kipferlia bialata reveals reductive genome evolution in fornicate parasites.</title>
        <authorList>
            <person name="Tanifuji G."/>
            <person name="Takabayashi S."/>
            <person name="Kume K."/>
            <person name="Takagi M."/>
            <person name="Nakayama T."/>
            <person name="Kamikawa R."/>
            <person name="Inagaki Y."/>
            <person name="Hashimoto T."/>
        </authorList>
    </citation>
    <scope>NUCLEOTIDE SEQUENCE [LARGE SCALE GENOMIC DNA]</scope>
    <source>
        <strain evidence="2">NY0173</strain>
    </source>
</reference>
<dbReference type="AlphaFoldDB" id="A0A9K3D3K5"/>
<organism evidence="2 3">
    <name type="scientific">Kipferlia bialata</name>
    <dbReference type="NCBI Taxonomy" id="797122"/>
    <lineage>
        <taxon>Eukaryota</taxon>
        <taxon>Metamonada</taxon>
        <taxon>Carpediemonas-like organisms</taxon>
        <taxon>Kipferlia</taxon>
    </lineage>
</organism>
<name>A0A9K3D3K5_9EUKA</name>
<keyword evidence="3" id="KW-1185">Reference proteome</keyword>
<proteinExistence type="predicted"/>
<dbReference type="PANTHER" id="PTHR12048">
    <property type="entry name" value="CCAAT-BINDING FACTOR-RELATED"/>
    <property type="match status" value="1"/>
</dbReference>
<evidence type="ECO:0000256" key="1">
    <source>
        <dbReference type="SAM" id="MobiDB-lite"/>
    </source>
</evidence>
<dbReference type="Proteomes" id="UP000265618">
    <property type="component" value="Unassembled WGS sequence"/>
</dbReference>